<feature type="non-terminal residue" evidence="2">
    <location>
        <position position="143"/>
    </location>
</feature>
<dbReference type="EMBL" id="HG423667">
    <property type="protein sequence ID" value="CDG58000.1"/>
    <property type="molecule type" value="Genomic_DNA"/>
</dbReference>
<proteinExistence type="predicted"/>
<accession>W0UUA5</accession>
<name>W0UUA5_9ACTN</name>
<evidence type="ECO:0000313" key="2">
    <source>
        <dbReference type="EMBL" id="CDG58000.1"/>
    </source>
</evidence>
<reference evidence="2" key="2">
    <citation type="submission" date="2014-01" db="EMBL/GenBank/DDBJ databases">
        <title>Streptomyces spp. symbionts of pine-infesting insects in two continents form a monophyletic lineage.</title>
        <authorList>
            <person name="Human Z.R."/>
            <person name="De Beer Z.W."/>
            <person name="Wingfield M.J."/>
            <person name="Slippers B."/>
            <person name="Venter S.N."/>
        </authorList>
    </citation>
    <scope>NUCLEOTIDE SEQUENCE</scope>
    <source>
        <strain evidence="2">CBS 885.69</strain>
    </source>
</reference>
<dbReference type="AlphaFoldDB" id="W0UUA5"/>
<feature type="non-terminal residue" evidence="2">
    <location>
        <position position="1"/>
    </location>
</feature>
<evidence type="ECO:0000256" key="1">
    <source>
        <dbReference type="SAM" id="MobiDB-lite"/>
    </source>
</evidence>
<feature type="region of interest" description="Disordered" evidence="1">
    <location>
        <begin position="1"/>
        <end position="60"/>
    </location>
</feature>
<sequence length="143" mass="15872">SARRRRVRRERPVHQGLRRGEDRRLPVDPGVQDGCADRPAGPARGHRGDRHVGDLLGRPGDLRDHRVLLRDAVAALPGDGLPQQGPDHPAHRRARVGEGHQRRGRGGRGREGRGQVGHVPLRGRHRRLREVPQRPQGRGGAPH</sequence>
<feature type="region of interest" description="Disordered" evidence="1">
    <location>
        <begin position="75"/>
        <end position="143"/>
    </location>
</feature>
<reference evidence="2" key="1">
    <citation type="submission" date="2013-08" db="EMBL/GenBank/DDBJ databases">
        <authorList>
            <person name="Human Z."/>
        </authorList>
    </citation>
    <scope>NUCLEOTIDE SEQUENCE</scope>
    <source>
        <strain evidence="2">CBS 885.69</strain>
    </source>
</reference>
<feature type="compositionally biased region" description="Basic and acidic residues" evidence="1">
    <location>
        <begin position="10"/>
        <end position="26"/>
    </location>
</feature>
<protein>
    <submittedName>
        <fullName evidence="2">DNA gyrase B-subunit</fullName>
    </submittedName>
</protein>
<organism evidence="2">
    <name type="scientific">Streptomyces misionensis</name>
    <dbReference type="NCBI Taxonomy" id="67331"/>
    <lineage>
        <taxon>Bacteria</taxon>
        <taxon>Bacillati</taxon>
        <taxon>Actinomycetota</taxon>
        <taxon>Actinomycetes</taxon>
        <taxon>Kitasatosporales</taxon>
        <taxon>Streptomycetaceae</taxon>
        <taxon>Streptomyces</taxon>
    </lineage>
</organism>
<gene>
    <name evidence="2" type="primary">gyrB</name>
</gene>